<evidence type="ECO:0000256" key="11">
    <source>
        <dbReference type="ARBA" id="ARBA00023170"/>
    </source>
</evidence>
<dbReference type="InterPro" id="IPR001611">
    <property type="entry name" value="Leu-rich_rpt"/>
</dbReference>
<keyword evidence="6 16" id="KW-0732">Signal</keyword>
<dbReference type="Proteomes" id="UP001221898">
    <property type="component" value="Unassembled WGS sequence"/>
</dbReference>
<dbReference type="FunFam" id="3.40.50.10140:FF:000001">
    <property type="entry name" value="Toll-like receptor 2"/>
    <property type="match status" value="1"/>
</dbReference>
<evidence type="ECO:0000256" key="8">
    <source>
        <dbReference type="ARBA" id="ARBA00022859"/>
    </source>
</evidence>
<dbReference type="GO" id="GO:0002224">
    <property type="term" value="P:toll-like receptor signaling pathway"/>
    <property type="evidence" value="ECO:0007669"/>
    <property type="project" value="InterPro"/>
</dbReference>
<evidence type="ECO:0000256" key="12">
    <source>
        <dbReference type="ARBA" id="ARBA00023180"/>
    </source>
</evidence>
<organism evidence="18 19">
    <name type="scientific">Aldrovandia affinis</name>
    <dbReference type="NCBI Taxonomy" id="143900"/>
    <lineage>
        <taxon>Eukaryota</taxon>
        <taxon>Metazoa</taxon>
        <taxon>Chordata</taxon>
        <taxon>Craniata</taxon>
        <taxon>Vertebrata</taxon>
        <taxon>Euteleostomi</taxon>
        <taxon>Actinopterygii</taxon>
        <taxon>Neopterygii</taxon>
        <taxon>Teleostei</taxon>
        <taxon>Notacanthiformes</taxon>
        <taxon>Halosauridae</taxon>
        <taxon>Aldrovandia</taxon>
    </lineage>
</organism>
<keyword evidence="7" id="KW-0677">Repeat</keyword>
<accession>A0AAD7WWV5</accession>
<comment type="similarity">
    <text evidence="2 14">Belongs to the Toll-like receptor family.</text>
</comment>
<evidence type="ECO:0000313" key="19">
    <source>
        <dbReference type="Proteomes" id="UP001221898"/>
    </source>
</evidence>
<evidence type="ECO:0000256" key="10">
    <source>
        <dbReference type="ARBA" id="ARBA00023136"/>
    </source>
</evidence>
<feature type="disulfide bond" evidence="15">
    <location>
        <begin position="364"/>
        <end position="391"/>
    </location>
</feature>
<keyword evidence="8 14" id="KW-0391">Immunity</keyword>
<evidence type="ECO:0000256" key="16">
    <source>
        <dbReference type="SAM" id="SignalP"/>
    </source>
</evidence>
<evidence type="ECO:0000256" key="5">
    <source>
        <dbReference type="ARBA" id="ARBA00022692"/>
    </source>
</evidence>
<dbReference type="SMART" id="SM00369">
    <property type="entry name" value="LRR_TYP"/>
    <property type="match status" value="6"/>
</dbReference>
<evidence type="ECO:0000256" key="3">
    <source>
        <dbReference type="ARBA" id="ARBA00022588"/>
    </source>
</evidence>
<evidence type="ECO:0000256" key="15">
    <source>
        <dbReference type="PIRSR" id="PIRSR037595-2"/>
    </source>
</evidence>
<dbReference type="PROSITE" id="PS50104">
    <property type="entry name" value="TIR"/>
    <property type="match status" value="1"/>
</dbReference>
<dbReference type="PIRSF" id="PIRSF037595">
    <property type="entry name" value="Toll-like_receptor"/>
    <property type="match status" value="1"/>
</dbReference>
<keyword evidence="4" id="KW-0433">Leucine-rich repeat</keyword>
<feature type="signal peptide" evidence="16">
    <location>
        <begin position="1"/>
        <end position="23"/>
    </location>
</feature>
<keyword evidence="3 14" id="KW-0399">Innate immunity</keyword>
<dbReference type="Pfam" id="PF13855">
    <property type="entry name" value="LRR_8"/>
    <property type="match status" value="1"/>
</dbReference>
<evidence type="ECO:0000256" key="4">
    <source>
        <dbReference type="ARBA" id="ARBA00022614"/>
    </source>
</evidence>
<name>A0AAD7WWV5_9TELE</name>
<dbReference type="InterPro" id="IPR000157">
    <property type="entry name" value="TIR_dom"/>
</dbReference>
<dbReference type="PROSITE" id="PS51450">
    <property type="entry name" value="LRR"/>
    <property type="match status" value="1"/>
</dbReference>
<evidence type="ECO:0000256" key="2">
    <source>
        <dbReference type="ARBA" id="ARBA00009634"/>
    </source>
</evidence>
<dbReference type="GO" id="GO:0006954">
    <property type="term" value="P:inflammatory response"/>
    <property type="evidence" value="ECO:0007669"/>
    <property type="project" value="UniProtKB-UniRule"/>
</dbReference>
<dbReference type="InterPro" id="IPR000483">
    <property type="entry name" value="Cys-rich_flank_reg_C"/>
</dbReference>
<sequence length="825" mass="93641">MCSFVCTLRFLYLLQLLVAGTPAEEPIRDPEMCVIPRDVQVDLSHQHLVQVPPDLPRDTQYLDLSYNTISQLRGTDLATLAELCVLRITHNGLRTLSPSAFQGSPKVQVLNISFNALTTIPDLALPVLQVLDMSENLYKSYSLGESFENLQSLYFLALGSPYVGAVKASDFAPLRTAPLTTLQLGSRVEMEGYEAGSFAQLSQLREVTLKMTFCQKPEIFRVILQDLNSTKAECLTLIQFLPDLCNVSSHLFEGLRGMRHLRNLTFQDTWFNSSVLTKMLRNIIQSPIQVWSFFNITFAQDTSDGISIQTIPGFNKTASSVKAIIFDTIHFHQYKFPLISLNSSFLSQVVYMKFSSTGMSIMPCFELPSSLQVADLSDNLLRGRGLWWMNCSFVQKFPNLKGLYLRNNKFEDLQFFINHIIPLKGLDVLDLSSNSIKLTGRGSWPSNLTSISLSENSLGDTIFDYLSPHFQSLNLSQTGITTLTQNALSQLTSLRRLFLSSNMIKCLPTDLFYPRLEELHVDRNSISSFNSKTFEGLQGLKRFKAGHNPFACNCDLYWFVTSFNKTLLPDWPSDYTCFSPPDLAGIPLAKYQPGRVYCDPRIQVAISLTIALTAAVVLGFAFHACDGAWYLQMLWVWLRVKRRGCKEASRLREASFHYHAFISYSHHDSLWVDTQLVPTLEGTGLSLCIHERDFIPGNWVLDNIINCVEGSYKTLFVLSQSFIQSEWCNYELFFAQQRSISIHQESLIFVLLEPIPVDSIPRKFLKLRALLRQQTYLEWPKEERKQKIFWASLRAMLQTADKCVALRGVAEEVADLCHLLEDTDP</sequence>
<dbReference type="GO" id="GO:0005886">
    <property type="term" value="C:plasma membrane"/>
    <property type="evidence" value="ECO:0007669"/>
    <property type="project" value="TreeGrafter"/>
</dbReference>
<dbReference type="PANTHER" id="PTHR24365">
    <property type="entry name" value="TOLL-LIKE RECEPTOR"/>
    <property type="match status" value="1"/>
</dbReference>
<dbReference type="SUPFAM" id="SSF52058">
    <property type="entry name" value="L domain-like"/>
    <property type="match status" value="2"/>
</dbReference>
<evidence type="ECO:0000256" key="6">
    <source>
        <dbReference type="ARBA" id="ARBA00022729"/>
    </source>
</evidence>
<evidence type="ECO:0000256" key="14">
    <source>
        <dbReference type="PIRNR" id="PIRNR037595"/>
    </source>
</evidence>
<comment type="subcellular location">
    <subcellularLocation>
        <location evidence="1">Membrane</location>
        <topology evidence="1">Single-pass type I membrane protein</topology>
    </subcellularLocation>
</comment>
<dbReference type="InterPro" id="IPR032675">
    <property type="entry name" value="LRR_dom_sf"/>
</dbReference>
<evidence type="ECO:0000256" key="9">
    <source>
        <dbReference type="ARBA" id="ARBA00022989"/>
    </source>
</evidence>
<dbReference type="InterPro" id="IPR035897">
    <property type="entry name" value="Toll_tir_struct_dom_sf"/>
</dbReference>
<evidence type="ECO:0000259" key="17">
    <source>
        <dbReference type="PROSITE" id="PS50104"/>
    </source>
</evidence>
<comment type="caution">
    <text evidence="18">The sequence shown here is derived from an EMBL/GenBank/DDBJ whole genome shotgun (WGS) entry which is preliminary data.</text>
</comment>
<dbReference type="GO" id="GO:0045087">
    <property type="term" value="P:innate immune response"/>
    <property type="evidence" value="ECO:0007669"/>
    <property type="project" value="UniProtKB-UniRule"/>
</dbReference>
<evidence type="ECO:0000256" key="7">
    <source>
        <dbReference type="ARBA" id="ARBA00022737"/>
    </source>
</evidence>
<proteinExistence type="inferred from homology"/>
<dbReference type="InterPro" id="IPR017241">
    <property type="entry name" value="Toll-like_receptor"/>
</dbReference>
<dbReference type="PANTHER" id="PTHR24365:SF539">
    <property type="entry name" value="TOLL-LIKE RECEPTOR 1"/>
    <property type="match status" value="1"/>
</dbReference>
<reference evidence="18" key="1">
    <citation type="journal article" date="2023" name="Science">
        <title>Genome structures resolve the early diversification of teleost fishes.</title>
        <authorList>
            <person name="Parey E."/>
            <person name="Louis A."/>
            <person name="Montfort J."/>
            <person name="Bouchez O."/>
            <person name="Roques C."/>
            <person name="Iampietro C."/>
            <person name="Lluch J."/>
            <person name="Castinel A."/>
            <person name="Donnadieu C."/>
            <person name="Desvignes T."/>
            <person name="Floi Bucao C."/>
            <person name="Jouanno E."/>
            <person name="Wen M."/>
            <person name="Mejri S."/>
            <person name="Dirks R."/>
            <person name="Jansen H."/>
            <person name="Henkel C."/>
            <person name="Chen W.J."/>
            <person name="Zahm M."/>
            <person name="Cabau C."/>
            <person name="Klopp C."/>
            <person name="Thompson A.W."/>
            <person name="Robinson-Rechavi M."/>
            <person name="Braasch I."/>
            <person name="Lecointre G."/>
            <person name="Bobe J."/>
            <person name="Postlethwait J.H."/>
            <person name="Berthelot C."/>
            <person name="Roest Crollius H."/>
            <person name="Guiguen Y."/>
        </authorList>
    </citation>
    <scope>NUCLEOTIDE SEQUENCE</scope>
    <source>
        <strain evidence="18">NC1722</strain>
    </source>
</reference>
<dbReference type="SMART" id="SM00255">
    <property type="entry name" value="TIR"/>
    <property type="match status" value="1"/>
</dbReference>
<feature type="chain" id="PRO_5042175531" description="TIR domain-containing protein" evidence="16">
    <location>
        <begin position="24"/>
        <end position="825"/>
    </location>
</feature>
<keyword evidence="9" id="KW-1133">Transmembrane helix</keyword>
<keyword evidence="12" id="KW-0325">Glycoprotein</keyword>
<evidence type="ECO:0000256" key="1">
    <source>
        <dbReference type="ARBA" id="ARBA00004479"/>
    </source>
</evidence>
<protein>
    <recommendedName>
        <fullName evidence="17">TIR domain-containing protein</fullName>
    </recommendedName>
</protein>
<feature type="domain" description="TIR" evidence="17">
    <location>
        <begin position="656"/>
        <end position="797"/>
    </location>
</feature>
<dbReference type="Pfam" id="PF01582">
    <property type="entry name" value="TIR"/>
    <property type="match status" value="1"/>
</dbReference>
<dbReference type="Gene3D" id="3.80.10.10">
    <property type="entry name" value="Ribonuclease Inhibitor"/>
    <property type="match status" value="1"/>
</dbReference>
<dbReference type="EMBL" id="JAINUG010000023">
    <property type="protein sequence ID" value="KAJ8411224.1"/>
    <property type="molecule type" value="Genomic_DNA"/>
</dbReference>
<evidence type="ECO:0000256" key="13">
    <source>
        <dbReference type="ARBA" id="ARBA00023198"/>
    </source>
</evidence>
<dbReference type="GO" id="GO:0004888">
    <property type="term" value="F:transmembrane signaling receptor activity"/>
    <property type="evidence" value="ECO:0007669"/>
    <property type="project" value="InterPro"/>
</dbReference>
<dbReference type="Gene3D" id="3.40.50.10140">
    <property type="entry name" value="Toll/interleukin-1 receptor homology (TIR) domain"/>
    <property type="match status" value="1"/>
</dbReference>
<gene>
    <name evidence="18" type="ORF">AAFF_G00172300</name>
</gene>
<keyword evidence="15" id="KW-1015">Disulfide bond</keyword>
<dbReference type="InterPro" id="IPR003591">
    <property type="entry name" value="Leu-rich_rpt_typical-subtyp"/>
</dbReference>
<dbReference type="AlphaFoldDB" id="A0AAD7WWV5"/>
<keyword evidence="5" id="KW-0812">Transmembrane</keyword>
<keyword evidence="11 14" id="KW-0675">Receptor</keyword>
<keyword evidence="19" id="KW-1185">Reference proteome</keyword>
<evidence type="ECO:0000313" key="18">
    <source>
        <dbReference type="EMBL" id="KAJ8411224.1"/>
    </source>
</evidence>
<dbReference type="SMART" id="SM00082">
    <property type="entry name" value="LRRCT"/>
    <property type="match status" value="1"/>
</dbReference>
<dbReference type="SUPFAM" id="SSF52200">
    <property type="entry name" value="Toll/Interleukin receptor TIR domain"/>
    <property type="match status" value="1"/>
</dbReference>
<keyword evidence="13 14" id="KW-0395">Inflammatory response</keyword>
<keyword evidence="10" id="KW-0472">Membrane</keyword>